<keyword evidence="4" id="KW-1185">Reference proteome</keyword>
<keyword evidence="2" id="KW-1133">Transmembrane helix</keyword>
<protein>
    <submittedName>
        <fullName evidence="3">Uncharacterized protein</fullName>
    </submittedName>
</protein>
<evidence type="ECO:0000256" key="2">
    <source>
        <dbReference type="SAM" id="Phobius"/>
    </source>
</evidence>
<evidence type="ECO:0000256" key="1">
    <source>
        <dbReference type="SAM" id="MobiDB-lite"/>
    </source>
</evidence>
<dbReference type="EMBL" id="JAULSR010000001">
    <property type="protein sequence ID" value="KAK0635490.1"/>
    <property type="molecule type" value="Genomic_DNA"/>
</dbReference>
<keyword evidence="2" id="KW-0472">Membrane</keyword>
<reference evidence="3" key="1">
    <citation type="submission" date="2023-06" db="EMBL/GenBank/DDBJ databases">
        <title>Genome-scale phylogeny and comparative genomics of the fungal order Sordariales.</title>
        <authorList>
            <consortium name="Lawrence Berkeley National Laboratory"/>
            <person name="Hensen N."/>
            <person name="Bonometti L."/>
            <person name="Westerberg I."/>
            <person name="Brannstrom I.O."/>
            <person name="Guillou S."/>
            <person name="Cros-Aarteil S."/>
            <person name="Calhoun S."/>
            <person name="Haridas S."/>
            <person name="Kuo A."/>
            <person name="Mondo S."/>
            <person name="Pangilinan J."/>
            <person name="Riley R."/>
            <person name="LaButti K."/>
            <person name="Andreopoulos B."/>
            <person name="Lipzen A."/>
            <person name="Chen C."/>
            <person name="Yanf M."/>
            <person name="Daum C."/>
            <person name="Ng V."/>
            <person name="Clum A."/>
            <person name="Steindorff A."/>
            <person name="Ohm R."/>
            <person name="Martin F."/>
            <person name="Silar P."/>
            <person name="Natvig D."/>
            <person name="Lalanne C."/>
            <person name="Gautier V."/>
            <person name="Ament-velasquez S.L."/>
            <person name="Kruys A."/>
            <person name="Hutchinson M.I."/>
            <person name="Powell A.J."/>
            <person name="Barry K."/>
            <person name="Miller A.N."/>
            <person name="Grigoriev I.V."/>
            <person name="Debuchy R."/>
            <person name="Gladieux P."/>
            <person name="Thoren M.H."/>
            <person name="Johannesson H."/>
        </authorList>
    </citation>
    <scope>NUCLEOTIDE SEQUENCE</scope>
    <source>
        <strain evidence="3">SMH3391-2</strain>
    </source>
</reference>
<accession>A0AA39XM13</accession>
<comment type="caution">
    <text evidence="3">The sequence shown here is derived from an EMBL/GenBank/DDBJ whole genome shotgun (WGS) entry which is preliminary data.</text>
</comment>
<evidence type="ECO:0000313" key="4">
    <source>
        <dbReference type="Proteomes" id="UP001174934"/>
    </source>
</evidence>
<dbReference type="AlphaFoldDB" id="A0AA39XM13"/>
<name>A0AA39XM13_9PEZI</name>
<sequence>MEAPTGLIDDAIAMASSVGNSAPSLNDTVDTGINGAEIIAKALWYGSKATLSYAAGLSKTLFYIAAWPVAVFYSILSVLLAPIVIPVQRGVQLVGAVVGTVAPIIGVLYIYLGVAAIIGIIAGVCCAFISLGIDRTIGTDEPDTQPPPRRVSRSVSGRDEHSQDDSLEDYSQESDFANRREQNLPPITIRNRGAAAAAASSSSRSKRKVPGLLVSETIHEEEDSSD</sequence>
<proteinExistence type="predicted"/>
<feature type="compositionally biased region" description="Low complexity" evidence="1">
    <location>
        <begin position="194"/>
        <end position="203"/>
    </location>
</feature>
<feature type="region of interest" description="Disordered" evidence="1">
    <location>
        <begin position="138"/>
        <end position="226"/>
    </location>
</feature>
<dbReference type="Proteomes" id="UP001174934">
    <property type="component" value="Unassembled WGS sequence"/>
</dbReference>
<gene>
    <name evidence="3" type="ORF">B0T17DRAFT_45321</name>
</gene>
<feature type="transmembrane region" description="Helical" evidence="2">
    <location>
        <begin position="105"/>
        <end position="129"/>
    </location>
</feature>
<feature type="transmembrane region" description="Helical" evidence="2">
    <location>
        <begin position="61"/>
        <end position="85"/>
    </location>
</feature>
<keyword evidence="2" id="KW-0812">Transmembrane</keyword>
<evidence type="ECO:0000313" key="3">
    <source>
        <dbReference type="EMBL" id="KAK0635490.1"/>
    </source>
</evidence>
<organism evidence="3 4">
    <name type="scientific">Bombardia bombarda</name>
    <dbReference type="NCBI Taxonomy" id="252184"/>
    <lineage>
        <taxon>Eukaryota</taxon>
        <taxon>Fungi</taxon>
        <taxon>Dikarya</taxon>
        <taxon>Ascomycota</taxon>
        <taxon>Pezizomycotina</taxon>
        <taxon>Sordariomycetes</taxon>
        <taxon>Sordariomycetidae</taxon>
        <taxon>Sordariales</taxon>
        <taxon>Lasiosphaeriaceae</taxon>
        <taxon>Bombardia</taxon>
    </lineage>
</organism>